<evidence type="ECO:0000256" key="3">
    <source>
        <dbReference type="SAM" id="MobiDB-lite"/>
    </source>
</evidence>
<evidence type="ECO:0000256" key="2">
    <source>
        <dbReference type="SAM" id="Coils"/>
    </source>
</evidence>
<evidence type="ECO:0000256" key="1">
    <source>
        <dbReference type="ARBA" id="ARBA00005627"/>
    </source>
</evidence>
<proteinExistence type="inferred from homology"/>
<reference evidence="4 5" key="1">
    <citation type="submission" date="2024-04" db="EMBL/GenBank/DDBJ databases">
        <title>Tritrichomonas musculus Genome.</title>
        <authorList>
            <person name="Alves-Ferreira E."/>
            <person name="Grigg M."/>
            <person name="Lorenzi H."/>
            <person name="Galac M."/>
        </authorList>
    </citation>
    <scope>NUCLEOTIDE SEQUENCE [LARGE SCALE GENOMIC DNA]</scope>
    <source>
        <strain evidence="4 5">EAF2021</strain>
    </source>
</reference>
<dbReference type="Proteomes" id="UP001470230">
    <property type="component" value="Unassembled WGS sequence"/>
</dbReference>
<evidence type="ECO:0000313" key="4">
    <source>
        <dbReference type="EMBL" id="KAK8878224.1"/>
    </source>
</evidence>
<sequence length="490" mass="56181">MSEEDFDDLPIQWNAPHPAVQEVTEQQLHEFEKTFSLIQSKLKDALNQQKQIKAQYKKLKSDKVDLINEKKQVDSDIQNFIDETQDIKESLSKNQIPKQKGNNKIDLNTQQEMMEISTINTNINELKNKINKLQTQYSEEIRLWKVEKTRLTNILQEQYNERDIMKQSIEQFQAYLNENGVSDNISLEEEENDEVIEKGANKCSSSHSKLSISDVSSAESPIRKTKNLISSSSDTDSEIETEEKYKKNSNKKPNESEKSKEKFEIINNSINVVANPDSRLIQTLSNSPTISPLSSPTNSATLVTTPLQMIEQQNIEQQLKFRPNLQAFQQKKSVFDDNIKIDFMPSKYKIDFTYYPNGVPKITNTLKNGRESLYENGDKLIEYKNGVKKITRKNGTSYVLFKNGDISKEFSDGAVAYFFDETRAIQLTLPDQAVHTIFPNSQKEINFANGDKYIIFPDNSTKYTKSNGDFQIKFPNGQTQNCINGVYSSS</sequence>
<feature type="coiled-coil region" evidence="2">
    <location>
        <begin position="116"/>
        <end position="143"/>
    </location>
</feature>
<gene>
    <name evidence="4" type="ORF">M9Y10_004989</name>
</gene>
<feature type="compositionally biased region" description="Basic and acidic residues" evidence="3">
    <location>
        <begin position="242"/>
        <end position="260"/>
    </location>
</feature>
<dbReference type="EMBL" id="JAPFFF010000011">
    <property type="protein sequence ID" value="KAK8878224.1"/>
    <property type="molecule type" value="Genomic_DNA"/>
</dbReference>
<dbReference type="InterPro" id="IPR047002">
    <property type="entry name" value="Tcp10_C_sf"/>
</dbReference>
<name>A0ABR2JK05_9EUKA</name>
<feature type="compositionally biased region" description="Low complexity" evidence="3">
    <location>
        <begin position="204"/>
        <end position="217"/>
    </location>
</feature>
<evidence type="ECO:0000313" key="5">
    <source>
        <dbReference type="Proteomes" id="UP001470230"/>
    </source>
</evidence>
<keyword evidence="2" id="KW-0175">Coiled coil</keyword>
<comment type="caution">
    <text evidence="4">The sequence shown here is derived from an EMBL/GenBank/DDBJ whole genome shotgun (WGS) entry which is preliminary data.</text>
</comment>
<dbReference type="InterPro" id="IPR026581">
    <property type="entry name" value="TCP10L/CENPJ"/>
</dbReference>
<accession>A0ABR2JK05</accession>
<organism evidence="4 5">
    <name type="scientific">Tritrichomonas musculus</name>
    <dbReference type="NCBI Taxonomy" id="1915356"/>
    <lineage>
        <taxon>Eukaryota</taxon>
        <taxon>Metamonada</taxon>
        <taxon>Parabasalia</taxon>
        <taxon>Tritrichomonadida</taxon>
        <taxon>Tritrichomonadidae</taxon>
        <taxon>Tritrichomonas</taxon>
    </lineage>
</organism>
<dbReference type="PANTHER" id="PTHR10331:SF6">
    <property type="entry name" value="SPINDLE ASSEMBLY ABNORMAL 4"/>
    <property type="match status" value="1"/>
</dbReference>
<feature type="coiled-coil region" evidence="2">
    <location>
        <begin position="42"/>
        <end position="76"/>
    </location>
</feature>
<evidence type="ECO:0008006" key="6">
    <source>
        <dbReference type="Google" id="ProtNLM"/>
    </source>
</evidence>
<dbReference type="PANTHER" id="PTHR10331">
    <property type="entry name" value="T COMPLEX PROTEIN 10"/>
    <property type="match status" value="1"/>
</dbReference>
<feature type="region of interest" description="Disordered" evidence="3">
    <location>
        <begin position="200"/>
        <end position="260"/>
    </location>
</feature>
<protein>
    <recommendedName>
        <fullName evidence="6">Centromere protein J C-terminal domain-containing protein</fullName>
    </recommendedName>
</protein>
<keyword evidence="5" id="KW-1185">Reference proteome</keyword>
<dbReference type="Gene3D" id="2.60.450.20">
    <property type="match status" value="1"/>
</dbReference>
<comment type="similarity">
    <text evidence="1">Belongs to the TCP10 family.</text>
</comment>